<sequence length="49" mass="5355">MTPALAHLRVAKPWYLRGPAAWKPRPGRLLAAALRGARHSHSGGTTERN</sequence>
<name>A0A1G4XR81_9ACTN</name>
<evidence type="ECO:0000313" key="1">
    <source>
        <dbReference type="EMBL" id="SCX43726.1"/>
    </source>
</evidence>
<dbReference type="Proteomes" id="UP000198981">
    <property type="component" value="Unassembled WGS sequence"/>
</dbReference>
<dbReference type="STRING" id="1960309.SAMN03159343_1284"/>
<reference evidence="2" key="1">
    <citation type="submission" date="2016-10" db="EMBL/GenBank/DDBJ databases">
        <authorList>
            <person name="Varghese N."/>
            <person name="Submissions S."/>
        </authorList>
    </citation>
    <scope>NUCLEOTIDE SEQUENCE [LARGE SCALE GENOMIC DNA]</scope>
    <source>
        <strain evidence="2">DSM 45722</strain>
    </source>
</reference>
<proteinExistence type="predicted"/>
<organism evidence="1 2">
    <name type="scientific">Klenkia marina</name>
    <dbReference type="NCBI Taxonomy" id="1960309"/>
    <lineage>
        <taxon>Bacteria</taxon>
        <taxon>Bacillati</taxon>
        <taxon>Actinomycetota</taxon>
        <taxon>Actinomycetes</taxon>
        <taxon>Geodermatophilales</taxon>
        <taxon>Geodermatophilaceae</taxon>
        <taxon>Klenkia</taxon>
    </lineage>
</organism>
<evidence type="ECO:0000313" key="2">
    <source>
        <dbReference type="Proteomes" id="UP000198981"/>
    </source>
</evidence>
<gene>
    <name evidence="1" type="ORF">SAMN03159343_1284</name>
</gene>
<accession>A0A1G4XR81</accession>
<dbReference type="EMBL" id="FMUH01000002">
    <property type="protein sequence ID" value="SCX43726.1"/>
    <property type="molecule type" value="Genomic_DNA"/>
</dbReference>
<keyword evidence="2" id="KW-1185">Reference proteome</keyword>
<protein>
    <submittedName>
        <fullName evidence="1">Uncharacterized protein</fullName>
    </submittedName>
</protein>
<dbReference type="AlphaFoldDB" id="A0A1G4XR81"/>